<protein>
    <submittedName>
        <fullName evidence="1">Uncharacterized protein</fullName>
    </submittedName>
</protein>
<proteinExistence type="predicted"/>
<reference evidence="1" key="1">
    <citation type="journal article" date="2019" name="Sci. Rep.">
        <title>Draft genome of Tanacetum cinerariifolium, the natural source of mosquito coil.</title>
        <authorList>
            <person name="Yamashiro T."/>
            <person name="Shiraishi A."/>
            <person name="Satake H."/>
            <person name="Nakayama K."/>
        </authorList>
    </citation>
    <scope>NUCLEOTIDE SEQUENCE</scope>
</reference>
<dbReference type="AlphaFoldDB" id="A0A6L2MNM3"/>
<dbReference type="EMBL" id="BKCJ010006986">
    <property type="protein sequence ID" value="GEU74969.1"/>
    <property type="molecule type" value="Genomic_DNA"/>
</dbReference>
<gene>
    <name evidence="1" type="ORF">Tci_046947</name>
</gene>
<comment type="caution">
    <text evidence="1">The sequence shown here is derived from an EMBL/GenBank/DDBJ whole genome shotgun (WGS) entry which is preliminary data.</text>
</comment>
<accession>A0A6L2MNM3</accession>
<name>A0A6L2MNM3_TANCI</name>
<evidence type="ECO:0000313" key="1">
    <source>
        <dbReference type="EMBL" id="GEU74969.1"/>
    </source>
</evidence>
<sequence>MDDVSKQGRMIADMDADVDVILEDAKEVAVENAARRRKGVVIRDPEEFATPSTIVHTEAKSKDKVIDHVQRNQKGDNAVKRYQALKRKPQTEAQARKNVMIYLMNVVGFKMEYFKGMTYDDIRPIFEKHFNSNVAFLQNRKEQMDEEDSRALKRLMPNDEDDIYTKATPLARKVPVVDYEIYNKKNKSYYKIKRANGSLQLYLSFLSMLRNIDREDMEVLWQLVKERFASTKPKNFSDDFLLITLGAMFDKQDVQAQIWKNQRSVHGQAKVKSWKLFESCGVKIITFTTTQLILMVERRYPLTRFTLNQLINNVRLEVEEESKVSLELLMFIRQQHQERFQLE</sequence>
<organism evidence="1">
    <name type="scientific">Tanacetum cinerariifolium</name>
    <name type="common">Dalmatian daisy</name>
    <name type="synonym">Chrysanthemum cinerariifolium</name>
    <dbReference type="NCBI Taxonomy" id="118510"/>
    <lineage>
        <taxon>Eukaryota</taxon>
        <taxon>Viridiplantae</taxon>
        <taxon>Streptophyta</taxon>
        <taxon>Embryophyta</taxon>
        <taxon>Tracheophyta</taxon>
        <taxon>Spermatophyta</taxon>
        <taxon>Magnoliopsida</taxon>
        <taxon>eudicotyledons</taxon>
        <taxon>Gunneridae</taxon>
        <taxon>Pentapetalae</taxon>
        <taxon>asterids</taxon>
        <taxon>campanulids</taxon>
        <taxon>Asterales</taxon>
        <taxon>Asteraceae</taxon>
        <taxon>Asteroideae</taxon>
        <taxon>Anthemideae</taxon>
        <taxon>Anthemidinae</taxon>
        <taxon>Tanacetum</taxon>
    </lineage>
</organism>